<dbReference type="Gene3D" id="1.10.10.2910">
    <property type="match status" value="1"/>
</dbReference>
<feature type="domain" description="IrrE N-terminal-like" evidence="1">
    <location>
        <begin position="35"/>
        <end position="159"/>
    </location>
</feature>
<dbReference type="PANTHER" id="PTHR43236:SF1">
    <property type="entry name" value="BLL7220 PROTEIN"/>
    <property type="match status" value="1"/>
</dbReference>
<dbReference type="Pfam" id="PF06114">
    <property type="entry name" value="Peptidase_M78"/>
    <property type="match status" value="1"/>
</dbReference>
<dbReference type="InterPro" id="IPR052345">
    <property type="entry name" value="Rad_response_metalloprotease"/>
</dbReference>
<comment type="caution">
    <text evidence="2">The sequence shown here is derived from an EMBL/GenBank/DDBJ whole genome shotgun (WGS) entry which is preliminary data.</text>
</comment>
<sequence>MDSIAASGIKKADSVRADLGLNMFQPINVYDTCLKFEIDVRFRRINMEGMYISSDNPENSYIILSSLRPFSRRVFTCAHELGHHLYGHGSQIDLIYQDNNESDVYNQEERLVDTFASALLMPIAGVQLEFQKRKWNLKTATPIQFFTISSVFGVGYQTLISNCCLNKLISYQKSKELLKYSPSDFLRKITANQGKGHLKIIDSKYKESIVDTEVSGFLCLPKDIELEGNHLNVVSETKNGLCYEAIKPGILRASNSNNGQTYFIRIQNFEYEGLSEYRHLEN</sequence>
<dbReference type="PANTHER" id="PTHR43236">
    <property type="entry name" value="ANTITOXIN HIGA1"/>
    <property type="match status" value="1"/>
</dbReference>
<protein>
    <submittedName>
        <fullName evidence="2">ImmA/IrrE family metallo-endopeptidase</fullName>
    </submittedName>
</protein>
<dbReference type="OrthoDB" id="9794834at2"/>
<dbReference type="RefSeq" id="WP_117159380.1">
    <property type="nucleotide sequence ID" value="NZ_QVID01000001.1"/>
</dbReference>
<reference evidence="2 3" key="1">
    <citation type="journal article" date="2007" name="Int. J. Syst. Evol. Microbiol.">
        <title>Marixanthomonas ophiurae gen. nov., sp. nov., a marine bacterium of the family Flavobacteriaceae isolated from a deep-sea brittle star.</title>
        <authorList>
            <person name="Romanenko L.A."/>
            <person name="Uchino M."/>
            <person name="Frolova G.M."/>
            <person name="Mikhailov V.V."/>
        </authorList>
    </citation>
    <scope>NUCLEOTIDE SEQUENCE [LARGE SCALE GENOMIC DNA]</scope>
    <source>
        <strain evidence="2 3">KMM 3046</strain>
    </source>
</reference>
<accession>A0A3E1QDT2</accession>
<dbReference type="AlphaFoldDB" id="A0A3E1QDT2"/>
<evidence type="ECO:0000259" key="1">
    <source>
        <dbReference type="Pfam" id="PF06114"/>
    </source>
</evidence>
<name>A0A3E1QDT2_9FLAO</name>
<gene>
    <name evidence="2" type="ORF">DZ858_09855</name>
</gene>
<keyword evidence="3" id="KW-1185">Reference proteome</keyword>
<dbReference type="Proteomes" id="UP000261082">
    <property type="component" value="Unassembled WGS sequence"/>
</dbReference>
<dbReference type="EMBL" id="QVID01000001">
    <property type="protein sequence ID" value="RFN60321.1"/>
    <property type="molecule type" value="Genomic_DNA"/>
</dbReference>
<evidence type="ECO:0000313" key="2">
    <source>
        <dbReference type="EMBL" id="RFN60321.1"/>
    </source>
</evidence>
<proteinExistence type="predicted"/>
<organism evidence="2 3">
    <name type="scientific">Marixanthomonas ophiurae</name>
    <dbReference type="NCBI Taxonomy" id="387659"/>
    <lineage>
        <taxon>Bacteria</taxon>
        <taxon>Pseudomonadati</taxon>
        <taxon>Bacteroidota</taxon>
        <taxon>Flavobacteriia</taxon>
        <taxon>Flavobacteriales</taxon>
        <taxon>Flavobacteriaceae</taxon>
        <taxon>Marixanthomonas</taxon>
    </lineage>
</organism>
<dbReference type="InterPro" id="IPR010359">
    <property type="entry name" value="IrrE_HExxH"/>
</dbReference>
<evidence type="ECO:0000313" key="3">
    <source>
        <dbReference type="Proteomes" id="UP000261082"/>
    </source>
</evidence>